<dbReference type="CDD" id="cd00865">
    <property type="entry name" value="PEBP_bact_arch"/>
    <property type="match status" value="1"/>
</dbReference>
<reference evidence="2" key="2">
    <citation type="submission" date="2021-09" db="EMBL/GenBank/DDBJ databases">
        <authorList>
            <person name="Gilroy R."/>
        </authorList>
    </citation>
    <scope>NUCLEOTIDE SEQUENCE</scope>
    <source>
        <strain evidence="2">ChiGjej5B5-7349</strain>
    </source>
</reference>
<sequence length="180" mass="19166">MRGLSVNTPFHKLNDLPRFDLTSTDIAEGQELSAPQTSGKMGVPGGEDVSPQLSWSGFPEETKAFAVTCYDPDAPTGSGFWHWTVTNLPADVTELPAGAGTPDKGLLPQGAITVRNDAGAPEFVGAAPPAGHGPHRYFFIVHALDAPLEVDESATPAFVGFNLFFHSIGRAWIETTYEAK</sequence>
<name>A0A921MEJ6_9MICO</name>
<accession>A0A921MEJ6</accession>
<dbReference type="AlphaFoldDB" id="A0A921MEJ6"/>
<dbReference type="EMBL" id="DYUK01000203">
    <property type="protein sequence ID" value="HJG80628.1"/>
    <property type="molecule type" value="Genomic_DNA"/>
</dbReference>
<gene>
    <name evidence="2" type="ORF">K8V08_09485</name>
</gene>
<evidence type="ECO:0000313" key="2">
    <source>
        <dbReference type="EMBL" id="HJG80628.1"/>
    </source>
</evidence>
<comment type="caution">
    <text evidence="2">The sequence shown here is derived from an EMBL/GenBank/DDBJ whole genome shotgun (WGS) entry which is preliminary data.</text>
</comment>
<dbReference type="SUPFAM" id="SSF49777">
    <property type="entry name" value="PEBP-like"/>
    <property type="match status" value="1"/>
</dbReference>
<dbReference type="PANTHER" id="PTHR30289">
    <property type="entry name" value="UNCHARACTERIZED PROTEIN YBCL-RELATED"/>
    <property type="match status" value="1"/>
</dbReference>
<organism evidence="2 3">
    <name type="scientific">Brevibacterium senegalense</name>
    <dbReference type="NCBI Taxonomy" id="1033736"/>
    <lineage>
        <taxon>Bacteria</taxon>
        <taxon>Bacillati</taxon>
        <taxon>Actinomycetota</taxon>
        <taxon>Actinomycetes</taxon>
        <taxon>Micrococcales</taxon>
        <taxon>Brevibacteriaceae</taxon>
        <taxon>Brevibacterium</taxon>
    </lineage>
</organism>
<dbReference type="PANTHER" id="PTHR30289:SF1">
    <property type="entry name" value="PEBP (PHOSPHATIDYLETHANOLAMINE-BINDING PROTEIN) FAMILY PROTEIN"/>
    <property type="match status" value="1"/>
</dbReference>
<evidence type="ECO:0000256" key="1">
    <source>
        <dbReference type="ARBA" id="ARBA00007120"/>
    </source>
</evidence>
<evidence type="ECO:0000313" key="3">
    <source>
        <dbReference type="Proteomes" id="UP000784435"/>
    </source>
</evidence>
<dbReference type="Proteomes" id="UP000784435">
    <property type="component" value="Unassembled WGS sequence"/>
</dbReference>
<dbReference type="NCBIfam" id="TIGR00481">
    <property type="entry name" value="YbhB/YbcL family Raf kinase inhibitor-like protein"/>
    <property type="match status" value="1"/>
</dbReference>
<dbReference type="Pfam" id="PF01161">
    <property type="entry name" value="PBP"/>
    <property type="match status" value="1"/>
</dbReference>
<reference evidence="2" key="1">
    <citation type="journal article" date="2021" name="PeerJ">
        <title>Extensive microbial diversity within the chicken gut microbiome revealed by metagenomics and culture.</title>
        <authorList>
            <person name="Gilroy R."/>
            <person name="Ravi A."/>
            <person name="Getino M."/>
            <person name="Pursley I."/>
            <person name="Horton D.L."/>
            <person name="Alikhan N.F."/>
            <person name="Baker D."/>
            <person name="Gharbi K."/>
            <person name="Hall N."/>
            <person name="Watson M."/>
            <person name="Adriaenssens E.M."/>
            <person name="Foster-Nyarko E."/>
            <person name="Jarju S."/>
            <person name="Secka A."/>
            <person name="Antonio M."/>
            <person name="Oren A."/>
            <person name="Chaudhuri R.R."/>
            <person name="La Ragione R."/>
            <person name="Hildebrand F."/>
            <person name="Pallen M.J."/>
        </authorList>
    </citation>
    <scope>NUCLEOTIDE SEQUENCE</scope>
    <source>
        <strain evidence="2">ChiGjej5B5-7349</strain>
    </source>
</reference>
<dbReference type="InterPro" id="IPR036610">
    <property type="entry name" value="PEBP-like_sf"/>
</dbReference>
<comment type="similarity">
    <text evidence="1">Belongs to the UPF0098 family.</text>
</comment>
<dbReference type="InterPro" id="IPR005247">
    <property type="entry name" value="YbhB_YbcL/LppC-like"/>
</dbReference>
<protein>
    <submittedName>
        <fullName evidence="2">YbhB/YbcL family Raf kinase inhibitor-like protein</fullName>
    </submittedName>
</protein>
<proteinExistence type="inferred from homology"/>
<dbReference type="InterPro" id="IPR008914">
    <property type="entry name" value="PEBP"/>
</dbReference>
<dbReference type="Gene3D" id="3.90.280.10">
    <property type="entry name" value="PEBP-like"/>
    <property type="match status" value="1"/>
</dbReference>